<keyword evidence="5" id="KW-0560">Oxidoreductase</keyword>
<evidence type="ECO:0000256" key="1">
    <source>
        <dbReference type="ARBA" id="ARBA00004123"/>
    </source>
</evidence>
<dbReference type="GO" id="GO:0046872">
    <property type="term" value="F:metal ion binding"/>
    <property type="evidence" value="ECO:0007669"/>
    <property type="project" value="UniProtKB-KW"/>
</dbReference>
<sequence length="316" mass="35846">MDFAKMLKEERQKAKLKSQTETKLESNASLSSSSSPSSLLQRSDDARGRGETGQDVRTSADKDKMERLVVDGHELLPMYGYAVPRMSEMEDRASEESNKIILDDMQVKGGPAGLYYIDDFLSEVEADTMQKNTYSVDERGWEQLRRRRLQNYGGYAGRYLTSVPGWVDSLFEVMTRRGVFDTDHRPNHLLLNEYKRGEGISAHTDGPAYYPRVAILSLLSPLKICFWRSVSEVAKGGCTTSLLLRPRSLLVFEGEAYNDYVHSIEEVAEDEIDESVLNAKEEEKGRVIKRSLRLSFTIRHAYADTTIPLPASLRRD</sequence>
<reference evidence="10" key="1">
    <citation type="submission" date="2021-01" db="EMBL/GenBank/DDBJ databases">
        <authorList>
            <person name="Corre E."/>
            <person name="Pelletier E."/>
            <person name="Niang G."/>
            <person name="Scheremetjew M."/>
            <person name="Finn R."/>
            <person name="Kale V."/>
            <person name="Holt S."/>
            <person name="Cochrane G."/>
            <person name="Meng A."/>
            <person name="Brown T."/>
            <person name="Cohen L."/>
        </authorList>
    </citation>
    <scope>NUCLEOTIDE SEQUENCE</scope>
    <source>
        <strain evidence="10">NIES-2562</strain>
    </source>
</reference>
<dbReference type="InterPro" id="IPR027450">
    <property type="entry name" value="AlkB-like"/>
</dbReference>
<dbReference type="SUPFAM" id="SSF51197">
    <property type="entry name" value="Clavaminate synthase-like"/>
    <property type="match status" value="1"/>
</dbReference>
<evidence type="ECO:0000256" key="7">
    <source>
        <dbReference type="ARBA" id="ARBA00023242"/>
    </source>
</evidence>
<evidence type="ECO:0000256" key="3">
    <source>
        <dbReference type="ARBA" id="ARBA00022723"/>
    </source>
</evidence>
<feature type="compositionally biased region" description="Low complexity" evidence="8">
    <location>
        <begin position="25"/>
        <end position="41"/>
    </location>
</feature>
<gene>
    <name evidence="10" type="ORF">PBIL07802_LOCUS79</name>
</gene>
<evidence type="ECO:0000259" key="9">
    <source>
        <dbReference type="PROSITE" id="PS51471"/>
    </source>
</evidence>
<feature type="domain" description="Fe2OG dioxygenase" evidence="9">
    <location>
        <begin position="185"/>
        <end position="302"/>
    </location>
</feature>
<evidence type="ECO:0000256" key="6">
    <source>
        <dbReference type="ARBA" id="ARBA00023004"/>
    </source>
</evidence>
<evidence type="ECO:0000256" key="2">
    <source>
        <dbReference type="ARBA" id="ARBA00007879"/>
    </source>
</evidence>
<feature type="region of interest" description="Disordered" evidence="8">
    <location>
        <begin position="1"/>
        <end position="64"/>
    </location>
</feature>
<dbReference type="PANTHER" id="PTHR46030:SF1">
    <property type="entry name" value="ALPHA-KETOGLUTARATE-DEPENDENT DIOXYGENASE ALKB HOMOLOG 6"/>
    <property type="match status" value="1"/>
</dbReference>
<dbReference type="PROSITE" id="PS51471">
    <property type="entry name" value="FE2OG_OXY"/>
    <property type="match status" value="1"/>
</dbReference>
<comment type="similarity">
    <text evidence="2">Belongs to the alkB family.</text>
</comment>
<dbReference type="GO" id="GO:0051213">
    <property type="term" value="F:dioxygenase activity"/>
    <property type="evidence" value="ECO:0007669"/>
    <property type="project" value="UniProtKB-KW"/>
</dbReference>
<evidence type="ECO:0000256" key="8">
    <source>
        <dbReference type="SAM" id="MobiDB-lite"/>
    </source>
</evidence>
<dbReference type="InterPro" id="IPR032862">
    <property type="entry name" value="ALKBH6"/>
</dbReference>
<organism evidence="10">
    <name type="scientific">Palpitomonas bilix</name>
    <dbReference type="NCBI Taxonomy" id="652834"/>
    <lineage>
        <taxon>Eukaryota</taxon>
        <taxon>Eukaryota incertae sedis</taxon>
    </lineage>
</organism>
<dbReference type="EMBL" id="HBIB01000205">
    <property type="protein sequence ID" value="CAE0237939.1"/>
    <property type="molecule type" value="Transcribed_RNA"/>
</dbReference>
<keyword evidence="7" id="KW-0539">Nucleus</keyword>
<dbReference type="AlphaFoldDB" id="A0A7S3CUQ2"/>
<feature type="compositionally biased region" description="Basic and acidic residues" evidence="8">
    <location>
        <begin position="1"/>
        <end position="24"/>
    </location>
</feature>
<comment type="subcellular location">
    <subcellularLocation>
        <location evidence="1">Nucleus</location>
    </subcellularLocation>
</comment>
<proteinExistence type="inferred from homology"/>
<protein>
    <recommendedName>
        <fullName evidence="9">Fe2OG dioxygenase domain-containing protein</fullName>
    </recommendedName>
</protein>
<dbReference type="GO" id="GO:0005634">
    <property type="term" value="C:nucleus"/>
    <property type="evidence" value="ECO:0007669"/>
    <property type="project" value="UniProtKB-SubCell"/>
</dbReference>
<feature type="compositionally biased region" description="Basic and acidic residues" evidence="8">
    <location>
        <begin position="42"/>
        <end position="64"/>
    </location>
</feature>
<evidence type="ECO:0000256" key="4">
    <source>
        <dbReference type="ARBA" id="ARBA00022964"/>
    </source>
</evidence>
<keyword evidence="6" id="KW-0408">Iron</keyword>
<dbReference type="InterPro" id="IPR005123">
    <property type="entry name" value="Oxoglu/Fe-dep_dioxygenase_dom"/>
</dbReference>
<accession>A0A7S3CUQ2</accession>
<dbReference type="PANTHER" id="PTHR46030">
    <property type="entry name" value="ALPHA-KETOGLUTARATE-DEPENDENT DIOXYGENASE ALKB HOMOLOG 6"/>
    <property type="match status" value="1"/>
</dbReference>
<evidence type="ECO:0000256" key="5">
    <source>
        <dbReference type="ARBA" id="ARBA00023002"/>
    </source>
</evidence>
<dbReference type="InterPro" id="IPR037151">
    <property type="entry name" value="AlkB-like_sf"/>
</dbReference>
<name>A0A7S3CUQ2_9EUKA</name>
<dbReference type="Gene3D" id="2.60.120.590">
    <property type="entry name" value="Alpha-ketoglutarate-dependent dioxygenase AlkB-like"/>
    <property type="match status" value="1"/>
</dbReference>
<keyword evidence="4" id="KW-0223">Dioxygenase</keyword>
<evidence type="ECO:0000313" key="10">
    <source>
        <dbReference type="EMBL" id="CAE0237939.1"/>
    </source>
</evidence>
<dbReference type="Pfam" id="PF13532">
    <property type="entry name" value="2OG-FeII_Oxy_2"/>
    <property type="match status" value="1"/>
</dbReference>
<keyword evidence="3" id="KW-0479">Metal-binding</keyword>